<keyword evidence="2" id="KW-0472">Membrane</keyword>
<sequence>MVQHKLFWFIAHYGYIGIFGALVLGIIGLPVPDEILMTFSGYLISKGELHYFPTLIVSVLGSFIGMSASYFIGHKFGYPLLEKYGRKIHITKEKLDSTQHWFNRFGKFALTIGYFIPGVRHLTAYSAGISKWSYRVFSLYAAPGAMIWAFTFITLGTYLGEHWRAVTETIHRYLVIGLALLIASALIIWFVRRAKSEKIKAK</sequence>
<evidence type="ECO:0000256" key="2">
    <source>
        <dbReference type="SAM" id="Phobius"/>
    </source>
</evidence>
<feature type="transmembrane region" description="Helical" evidence="2">
    <location>
        <begin position="51"/>
        <end position="73"/>
    </location>
</feature>
<dbReference type="eggNOG" id="COG0586">
    <property type="taxonomic scope" value="Bacteria"/>
</dbReference>
<dbReference type="Pfam" id="PF09335">
    <property type="entry name" value="VTT_dom"/>
    <property type="match status" value="1"/>
</dbReference>
<feature type="transmembrane region" description="Helical" evidence="2">
    <location>
        <begin position="137"/>
        <end position="158"/>
    </location>
</feature>
<dbReference type="GO" id="GO:0005886">
    <property type="term" value="C:plasma membrane"/>
    <property type="evidence" value="ECO:0007669"/>
    <property type="project" value="TreeGrafter"/>
</dbReference>
<dbReference type="RefSeq" id="WP_036693027.1">
    <property type="nucleotide sequence ID" value="NZ_JNVM01000051.1"/>
</dbReference>
<feature type="domain" description="VTT" evidence="3">
    <location>
        <begin position="31"/>
        <end position="157"/>
    </location>
</feature>
<evidence type="ECO:0000259" key="3">
    <source>
        <dbReference type="Pfam" id="PF09335"/>
    </source>
</evidence>
<keyword evidence="5" id="KW-1185">Reference proteome</keyword>
<dbReference type="InterPro" id="IPR032816">
    <property type="entry name" value="VTT_dom"/>
</dbReference>
<dbReference type="InterPro" id="IPR051311">
    <property type="entry name" value="DedA_domain"/>
</dbReference>
<dbReference type="EMBL" id="JNVM01000051">
    <property type="protein sequence ID" value="KEQ21959.1"/>
    <property type="molecule type" value="Genomic_DNA"/>
</dbReference>
<feature type="transmembrane region" description="Helical" evidence="2">
    <location>
        <begin position="7"/>
        <end position="31"/>
    </location>
</feature>
<dbReference type="OrthoDB" id="9782291at2"/>
<comment type="caution">
    <text evidence="4">The sequence shown here is derived from an EMBL/GenBank/DDBJ whole genome shotgun (WGS) entry which is preliminary data.</text>
</comment>
<feature type="transmembrane region" description="Helical" evidence="2">
    <location>
        <begin position="170"/>
        <end position="191"/>
    </location>
</feature>
<accession>A0A081NU36</accession>
<evidence type="ECO:0000313" key="5">
    <source>
        <dbReference type="Proteomes" id="UP000028123"/>
    </source>
</evidence>
<name>A0A081NU36_9BACL</name>
<dbReference type="Proteomes" id="UP000028123">
    <property type="component" value="Unassembled WGS sequence"/>
</dbReference>
<reference evidence="4 5" key="1">
    <citation type="submission" date="2014-06" db="EMBL/GenBank/DDBJ databases">
        <title>Draft genome sequence of Paenibacillus sp. MSt1.</title>
        <authorList>
            <person name="Aw Y.K."/>
            <person name="Ong K.S."/>
            <person name="Gan H.M."/>
            <person name="Lee S.M."/>
        </authorList>
    </citation>
    <scope>NUCLEOTIDE SEQUENCE [LARGE SCALE GENOMIC DNA]</scope>
    <source>
        <strain evidence="4 5">MSt1</strain>
    </source>
</reference>
<evidence type="ECO:0000313" key="4">
    <source>
        <dbReference type="EMBL" id="KEQ21959.1"/>
    </source>
</evidence>
<organism evidence="4 5">
    <name type="scientific">Paenibacillus tyrfis</name>
    <dbReference type="NCBI Taxonomy" id="1501230"/>
    <lineage>
        <taxon>Bacteria</taxon>
        <taxon>Bacillati</taxon>
        <taxon>Bacillota</taxon>
        <taxon>Bacilli</taxon>
        <taxon>Bacillales</taxon>
        <taxon>Paenibacillaceae</taxon>
        <taxon>Paenibacillus</taxon>
    </lineage>
</organism>
<dbReference type="PANTHER" id="PTHR42709:SF9">
    <property type="entry name" value="ALKALINE PHOSPHATASE LIKE PROTEIN"/>
    <property type="match status" value="1"/>
</dbReference>
<gene>
    <name evidence="4" type="ORF">ET33_30275</name>
</gene>
<dbReference type="AlphaFoldDB" id="A0A081NU36"/>
<keyword evidence="2" id="KW-1133">Transmembrane helix</keyword>
<protein>
    <recommendedName>
        <fullName evidence="3">VTT domain-containing protein</fullName>
    </recommendedName>
</protein>
<evidence type="ECO:0000256" key="1">
    <source>
        <dbReference type="ARBA" id="ARBA00010792"/>
    </source>
</evidence>
<dbReference type="PANTHER" id="PTHR42709">
    <property type="entry name" value="ALKALINE PHOSPHATASE LIKE PROTEIN"/>
    <property type="match status" value="1"/>
</dbReference>
<comment type="similarity">
    <text evidence="1">Belongs to the DedA family.</text>
</comment>
<keyword evidence="2" id="KW-0812">Transmembrane</keyword>
<proteinExistence type="inferred from homology"/>